<dbReference type="AlphaFoldDB" id="F0ZU78"/>
<gene>
    <name evidence="2" type="ORF">DICPUDRAFT_81670</name>
</gene>
<dbReference type="Proteomes" id="UP000001064">
    <property type="component" value="Unassembled WGS sequence"/>
</dbReference>
<dbReference type="OrthoDB" id="23642at2759"/>
<evidence type="ECO:0008006" key="4">
    <source>
        <dbReference type="Google" id="ProtNLM"/>
    </source>
</evidence>
<reference evidence="3" key="1">
    <citation type="journal article" date="2011" name="Genome Biol.">
        <title>Comparative genomics of the social amoebae Dictyostelium discoideum and Dictyostelium purpureum.</title>
        <authorList>
            <consortium name="US DOE Joint Genome Institute (JGI-PGF)"/>
            <person name="Sucgang R."/>
            <person name="Kuo A."/>
            <person name="Tian X."/>
            <person name="Salerno W."/>
            <person name="Parikh A."/>
            <person name="Feasley C.L."/>
            <person name="Dalin E."/>
            <person name="Tu H."/>
            <person name="Huang E."/>
            <person name="Barry K."/>
            <person name="Lindquist E."/>
            <person name="Shapiro H."/>
            <person name="Bruce D."/>
            <person name="Schmutz J."/>
            <person name="Salamov A."/>
            <person name="Fey P."/>
            <person name="Gaudet P."/>
            <person name="Anjard C."/>
            <person name="Babu M.M."/>
            <person name="Basu S."/>
            <person name="Bushmanova Y."/>
            <person name="van der Wel H."/>
            <person name="Katoh-Kurasawa M."/>
            <person name="Dinh C."/>
            <person name="Coutinho P.M."/>
            <person name="Saito T."/>
            <person name="Elias M."/>
            <person name="Schaap P."/>
            <person name="Kay R.R."/>
            <person name="Henrissat B."/>
            <person name="Eichinger L."/>
            <person name="Rivero F."/>
            <person name="Putnam N.H."/>
            <person name="West C.M."/>
            <person name="Loomis W.F."/>
            <person name="Chisholm R.L."/>
            <person name="Shaulsky G."/>
            <person name="Strassmann J.E."/>
            <person name="Queller D.C."/>
            <person name="Kuspa A."/>
            <person name="Grigoriev I.V."/>
        </authorList>
    </citation>
    <scope>NUCLEOTIDE SEQUENCE [LARGE SCALE GENOMIC DNA]</scope>
    <source>
        <strain evidence="3">QSDP1</strain>
    </source>
</reference>
<protein>
    <recommendedName>
        <fullName evidence="4">DDE Tnp4 domain-containing protein</fullName>
    </recommendedName>
</protein>
<evidence type="ECO:0000313" key="3">
    <source>
        <dbReference type="Proteomes" id="UP000001064"/>
    </source>
</evidence>
<feature type="region of interest" description="Disordered" evidence="1">
    <location>
        <begin position="177"/>
        <end position="196"/>
    </location>
</feature>
<evidence type="ECO:0000256" key="1">
    <source>
        <dbReference type="SAM" id="MobiDB-lite"/>
    </source>
</evidence>
<feature type="compositionally biased region" description="Acidic residues" evidence="1">
    <location>
        <begin position="74"/>
        <end position="88"/>
    </location>
</feature>
<evidence type="ECO:0000313" key="2">
    <source>
        <dbReference type="EMBL" id="EGC32479.1"/>
    </source>
</evidence>
<dbReference type="RefSeq" id="XP_003290972.1">
    <property type="nucleotide sequence ID" value="XM_003290924.1"/>
</dbReference>
<dbReference type="VEuPathDB" id="AmoebaDB:DICPUDRAFT_81670"/>
<organism evidence="2 3">
    <name type="scientific">Dictyostelium purpureum</name>
    <name type="common">Slime mold</name>
    <dbReference type="NCBI Taxonomy" id="5786"/>
    <lineage>
        <taxon>Eukaryota</taxon>
        <taxon>Amoebozoa</taxon>
        <taxon>Evosea</taxon>
        <taxon>Eumycetozoa</taxon>
        <taxon>Dictyostelia</taxon>
        <taxon>Dictyosteliales</taxon>
        <taxon>Dictyosteliaceae</taxon>
        <taxon>Dictyostelium</taxon>
    </lineage>
</organism>
<keyword evidence="3" id="KW-1185">Reference proteome</keyword>
<proteinExistence type="predicted"/>
<name>F0ZU78_DICPU</name>
<sequence>MNSPDLCFHGLRKRGGCTNYVGQHFYIFSEYFNSTYYCGPSCLVNHLGNISTTNWREMHKTSHSEENNPNEGEVTAEDEDGTGQDEDNGTAGDRGRNGVARGGGITRDFQLITGSHSGNSIFQLLKIPIEFFELKIKIIATATDNASNNITMSDALENFATKIASKYNPNTPFQVGVTRGRGRGRGGSTIRMRGANNIGSSAPIEERLARGHWFDKNEFIVSNSFTVFMDGNLTPTSSAPIKQYRNNMHSGKEKIECISTIGIVDGTGKFQYLSHSFQGSIPDQVSLNFLSLVDVVGLLTDDEFLVADVAFPKIGQYCKNVIFQKYPKNPK</sequence>
<dbReference type="KEGG" id="dpp:DICPUDRAFT_81670"/>
<dbReference type="InParanoid" id="F0ZU78"/>
<dbReference type="EMBL" id="GL871190">
    <property type="protein sequence ID" value="EGC32479.1"/>
    <property type="molecule type" value="Genomic_DNA"/>
</dbReference>
<dbReference type="GeneID" id="10508848"/>
<feature type="region of interest" description="Disordered" evidence="1">
    <location>
        <begin position="58"/>
        <end position="101"/>
    </location>
</feature>
<accession>F0ZU78</accession>